<dbReference type="Proteomes" id="UP001153365">
    <property type="component" value="Unassembled WGS sequence"/>
</dbReference>
<evidence type="ECO:0000313" key="15">
    <source>
        <dbReference type="Proteomes" id="UP001153365"/>
    </source>
</evidence>
<evidence type="ECO:0000256" key="7">
    <source>
        <dbReference type="ARBA" id="ARBA00022989"/>
    </source>
</evidence>
<dbReference type="GO" id="GO:0030674">
    <property type="term" value="F:protein-macromolecule adaptor activity"/>
    <property type="evidence" value="ECO:0007669"/>
    <property type="project" value="TreeGrafter"/>
</dbReference>
<reference evidence="14" key="1">
    <citation type="submission" date="2022-06" db="EMBL/GenBank/DDBJ databases">
        <authorList>
            <consortium name="SYNGENTA / RWTH Aachen University"/>
        </authorList>
    </citation>
    <scope>NUCLEOTIDE SEQUENCE</scope>
</reference>
<evidence type="ECO:0000256" key="11">
    <source>
        <dbReference type="ARBA" id="ARBA00023166"/>
    </source>
</evidence>
<comment type="caution">
    <text evidence="14">The sequence shown here is derived from an EMBL/GenBank/DDBJ whole genome shotgun (WGS) entry which is preliminary data.</text>
</comment>
<evidence type="ECO:0000313" key="14">
    <source>
        <dbReference type="EMBL" id="CAH7689002.1"/>
    </source>
</evidence>
<dbReference type="PANTHER" id="PTHR15451">
    <property type="entry name" value="ERGOSTEROL BIOSYNTHETIC PROTEIN 28-RELATED"/>
    <property type="match status" value="1"/>
</dbReference>
<keyword evidence="11" id="KW-1207">Sterol metabolism</keyword>
<comment type="similarity">
    <text evidence="2">Belongs to the ERG28 family.</text>
</comment>
<dbReference type="InterPro" id="IPR005352">
    <property type="entry name" value="Erg28"/>
</dbReference>
<evidence type="ECO:0000256" key="9">
    <source>
        <dbReference type="ARBA" id="ARBA00023098"/>
    </source>
</evidence>
<comment type="subcellular location">
    <subcellularLocation>
        <location evidence="1">Endoplasmic reticulum membrane</location>
        <topology evidence="1">Multi-pass membrane protein</topology>
    </subcellularLocation>
</comment>
<keyword evidence="9" id="KW-0443">Lipid metabolism</keyword>
<keyword evidence="6" id="KW-0752">Steroid biosynthesis</keyword>
<evidence type="ECO:0000256" key="1">
    <source>
        <dbReference type="ARBA" id="ARBA00004477"/>
    </source>
</evidence>
<feature type="transmembrane region" description="Helical" evidence="13">
    <location>
        <begin position="64"/>
        <end position="83"/>
    </location>
</feature>
<dbReference type="GO" id="GO:0016126">
    <property type="term" value="P:sterol biosynthetic process"/>
    <property type="evidence" value="ECO:0007669"/>
    <property type="project" value="UniProtKB-KW"/>
</dbReference>
<dbReference type="PANTHER" id="PTHR15451:SF19">
    <property type="entry name" value="ERGOSTEROL BIOSYNTHETIC PROTEIN 28 HOMOLOG"/>
    <property type="match status" value="1"/>
</dbReference>
<proteinExistence type="inferred from homology"/>
<sequence length="146" mass="16493">MTGYKDFDVPILSGFPDLSQGLLPLWILVIGIVAIMNTVQNYLTPGLTKRVYNHQTQLVTSLQSRTFSVWTFTSGLIRIYTAYNIRDPALYQLSIGTFLIALTHFLSELIIFKSTRLLNGIGIISPLVVASVSCFWMVTQYNYYIS</sequence>
<keyword evidence="5" id="KW-0256">Endoplasmic reticulum</keyword>
<evidence type="ECO:0000256" key="8">
    <source>
        <dbReference type="ARBA" id="ARBA00023011"/>
    </source>
</evidence>
<keyword evidence="7 13" id="KW-1133">Transmembrane helix</keyword>
<evidence type="ECO:0000256" key="3">
    <source>
        <dbReference type="ARBA" id="ARBA00022516"/>
    </source>
</evidence>
<keyword evidence="12" id="KW-0753">Steroid metabolism</keyword>
<accession>A0AAV0BNZ4</accession>
<evidence type="ECO:0000256" key="4">
    <source>
        <dbReference type="ARBA" id="ARBA00022692"/>
    </source>
</evidence>
<feature type="transmembrane region" description="Helical" evidence="13">
    <location>
        <begin position="117"/>
        <end position="138"/>
    </location>
</feature>
<feature type="transmembrane region" description="Helical" evidence="13">
    <location>
        <begin position="89"/>
        <end position="110"/>
    </location>
</feature>
<keyword evidence="3" id="KW-0444">Lipid biosynthesis</keyword>
<dbReference type="EMBL" id="CALTRL010006036">
    <property type="protein sequence ID" value="CAH7689002.1"/>
    <property type="molecule type" value="Genomic_DNA"/>
</dbReference>
<evidence type="ECO:0000256" key="10">
    <source>
        <dbReference type="ARBA" id="ARBA00023136"/>
    </source>
</evidence>
<keyword evidence="10 13" id="KW-0472">Membrane</keyword>
<keyword evidence="15" id="KW-1185">Reference proteome</keyword>
<dbReference type="Pfam" id="PF03694">
    <property type="entry name" value="Erg28"/>
    <property type="match status" value="1"/>
</dbReference>
<keyword evidence="8" id="KW-0756">Sterol biosynthesis</keyword>
<evidence type="ECO:0000256" key="5">
    <source>
        <dbReference type="ARBA" id="ARBA00022824"/>
    </source>
</evidence>
<keyword evidence="4 13" id="KW-0812">Transmembrane</keyword>
<evidence type="ECO:0000256" key="13">
    <source>
        <dbReference type="SAM" id="Phobius"/>
    </source>
</evidence>
<name>A0AAV0BNZ4_PHAPC</name>
<evidence type="ECO:0000256" key="12">
    <source>
        <dbReference type="ARBA" id="ARBA00023221"/>
    </source>
</evidence>
<protein>
    <submittedName>
        <fullName evidence="14">Erg28 like protein-domain-containing protein</fullName>
    </submittedName>
</protein>
<gene>
    <name evidence="14" type="ORF">PPACK8108_LOCUS24054</name>
</gene>
<feature type="transmembrane region" description="Helical" evidence="13">
    <location>
        <begin position="23"/>
        <end position="43"/>
    </location>
</feature>
<evidence type="ECO:0000256" key="6">
    <source>
        <dbReference type="ARBA" id="ARBA00022955"/>
    </source>
</evidence>
<dbReference type="AlphaFoldDB" id="A0AAV0BNZ4"/>
<evidence type="ECO:0000256" key="2">
    <source>
        <dbReference type="ARBA" id="ARBA00005377"/>
    </source>
</evidence>
<organism evidence="14 15">
    <name type="scientific">Phakopsora pachyrhizi</name>
    <name type="common">Asian soybean rust disease fungus</name>
    <dbReference type="NCBI Taxonomy" id="170000"/>
    <lineage>
        <taxon>Eukaryota</taxon>
        <taxon>Fungi</taxon>
        <taxon>Dikarya</taxon>
        <taxon>Basidiomycota</taxon>
        <taxon>Pucciniomycotina</taxon>
        <taxon>Pucciniomycetes</taxon>
        <taxon>Pucciniales</taxon>
        <taxon>Phakopsoraceae</taxon>
        <taxon>Phakopsora</taxon>
    </lineage>
</organism>
<dbReference type="GO" id="GO:0005789">
    <property type="term" value="C:endoplasmic reticulum membrane"/>
    <property type="evidence" value="ECO:0007669"/>
    <property type="project" value="UniProtKB-SubCell"/>
</dbReference>